<evidence type="ECO:0000313" key="7">
    <source>
        <dbReference type="EMBL" id="HIX03151.1"/>
    </source>
</evidence>
<gene>
    <name evidence="7" type="ORF">H9863_03420</name>
</gene>
<evidence type="ECO:0000313" key="8">
    <source>
        <dbReference type="Proteomes" id="UP000824202"/>
    </source>
</evidence>
<reference evidence="7" key="2">
    <citation type="submission" date="2021-04" db="EMBL/GenBank/DDBJ databases">
        <authorList>
            <person name="Gilroy R."/>
        </authorList>
    </citation>
    <scope>NUCLEOTIDE SEQUENCE</scope>
    <source>
        <strain evidence="7">23274</strain>
    </source>
</reference>
<keyword evidence="4 5" id="KW-0472">Membrane</keyword>
<evidence type="ECO:0000256" key="5">
    <source>
        <dbReference type="SAM" id="Phobius"/>
    </source>
</evidence>
<evidence type="ECO:0000256" key="4">
    <source>
        <dbReference type="ARBA" id="ARBA00023136"/>
    </source>
</evidence>
<evidence type="ECO:0000259" key="6">
    <source>
        <dbReference type="Pfam" id="PF14237"/>
    </source>
</evidence>
<feature type="transmembrane region" description="Helical" evidence="5">
    <location>
        <begin position="81"/>
        <end position="101"/>
    </location>
</feature>
<dbReference type="AlphaFoldDB" id="A0A9D1UZA0"/>
<comment type="caution">
    <text evidence="7">The sequence shown here is derived from an EMBL/GenBank/DDBJ whole genome shotgun (WGS) entry which is preliminary data.</text>
</comment>
<sequence>MEQYYYLNSNNEQAGPISPADFSRYGINETTMIWTKGMPNWMRVGQIPELLQYINPIVPPPPSRNGFGGGEFRPIKPDNNMLWAILVSLFCCLPVGIYSVIQAAKVNDLYNSGKYNEAQQMADAAKKWAIISAILGLVAWVFYFFLGIFSGFFSSTL</sequence>
<name>A0A9D1UZA0_9BACT</name>
<protein>
    <submittedName>
        <fullName evidence="7">CD225/dispanin family protein</fullName>
    </submittedName>
</protein>
<proteinExistence type="predicted"/>
<dbReference type="InterPro" id="IPR051423">
    <property type="entry name" value="CD225/Dispanin"/>
</dbReference>
<evidence type="ECO:0000256" key="3">
    <source>
        <dbReference type="ARBA" id="ARBA00022989"/>
    </source>
</evidence>
<organism evidence="7 8">
    <name type="scientific">Candidatus Odoribacter faecigallinarum</name>
    <dbReference type="NCBI Taxonomy" id="2838706"/>
    <lineage>
        <taxon>Bacteria</taxon>
        <taxon>Pseudomonadati</taxon>
        <taxon>Bacteroidota</taxon>
        <taxon>Bacteroidia</taxon>
        <taxon>Bacteroidales</taxon>
        <taxon>Odoribacteraceae</taxon>
        <taxon>Odoribacter</taxon>
    </lineage>
</organism>
<evidence type="ECO:0000256" key="2">
    <source>
        <dbReference type="ARBA" id="ARBA00022692"/>
    </source>
</evidence>
<dbReference type="Proteomes" id="UP000824202">
    <property type="component" value="Unassembled WGS sequence"/>
</dbReference>
<dbReference type="GO" id="GO:0016020">
    <property type="term" value="C:membrane"/>
    <property type="evidence" value="ECO:0007669"/>
    <property type="project" value="UniProtKB-SubCell"/>
</dbReference>
<keyword evidence="3 5" id="KW-1133">Transmembrane helix</keyword>
<dbReference type="InterPro" id="IPR025640">
    <property type="entry name" value="GYF_2"/>
</dbReference>
<dbReference type="PANTHER" id="PTHR14948">
    <property type="entry name" value="NG5"/>
    <property type="match status" value="1"/>
</dbReference>
<dbReference type="InterPro" id="IPR007593">
    <property type="entry name" value="CD225/Dispanin_fam"/>
</dbReference>
<dbReference type="PANTHER" id="PTHR14948:SF25">
    <property type="entry name" value="DUF4190 DOMAIN-CONTAINING PROTEIN"/>
    <property type="match status" value="1"/>
</dbReference>
<feature type="transmembrane region" description="Helical" evidence="5">
    <location>
        <begin position="128"/>
        <end position="153"/>
    </location>
</feature>
<comment type="subcellular location">
    <subcellularLocation>
        <location evidence="1">Membrane</location>
    </subcellularLocation>
</comment>
<dbReference type="Pfam" id="PF04505">
    <property type="entry name" value="CD225"/>
    <property type="match status" value="1"/>
</dbReference>
<dbReference type="Pfam" id="PF14237">
    <property type="entry name" value="GYF_2"/>
    <property type="match status" value="1"/>
</dbReference>
<dbReference type="EMBL" id="DXFT01000068">
    <property type="protein sequence ID" value="HIX03151.1"/>
    <property type="molecule type" value="Genomic_DNA"/>
</dbReference>
<feature type="domain" description="GYF" evidence="6">
    <location>
        <begin position="5"/>
        <end position="50"/>
    </location>
</feature>
<accession>A0A9D1UZA0</accession>
<reference evidence="7" key="1">
    <citation type="journal article" date="2021" name="PeerJ">
        <title>Extensive microbial diversity within the chicken gut microbiome revealed by metagenomics and culture.</title>
        <authorList>
            <person name="Gilroy R."/>
            <person name="Ravi A."/>
            <person name="Getino M."/>
            <person name="Pursley I."/>
            <person name="Horton D.L."/>
            <person name="Alikhan N.F."/>
            <person name="Baker D."/>
            <person name="Gharbi K."/>
            <person name="Hall N."/>
            <person name="Watson M."/>
            <person name="Adriaenssens E.M."/>
            <person name="Foster-Nyarko E."/>
            <person name="Jarju S."/>
            <person name="Secka A."/>
            <person name="Antonio M."/>
            <person name="Oren A."/>
            <person name="Chaudhuri R.R."/>
            <person name="La Ragione R."/>
            <person name="Hildebrand F."/>
            <person name="Pallen M.J."/>
        </authorList>
    </citation>
    <scope>NUCLEOTIDE SEQUENCE</scope>
    <source>
        <strain evidence="7">23274</strain>
    </source>
</reference>
<keyword evidence="2 5" id="KW-0812">Transmembrane</keyword>
<evidence type="ECO:0000256" key="1">
    <source>
        <dbReference type="ARBA" id="ARBA00004370"/>
    </source>
</evidence>